<dbReference type="Pfam" id="PF16153">
    <property type="entry name" value="DUF4861"/>
    <property type="match status" value="1"/>
</dbReference>
<dbReference type="InterPro" id="IPR032342">
    <property type="entry name" value="DUF4861"/>
</dbReference>
<protein>
    <submittedName>
        <fullName evidence="1">DUF4861 domain-containing protein</fullName>
    </submittedName>
</protein>
<dbReference type="RefSeq" id="WP_154288219.1">
    <property type="nucleotide sequence ID" value="NZ_WKJI01000003.1"/>
</dbReference>
<accession>A0A7K0FRP3</accession>
<evidence type="ECO:0000313" key="2">
    <source>
        <dbReference type="Proteomes" id="UP000462931"/>
    </source>
</evidence>
<dbReference type="EMBL" id="WKJI01000003">
    <property type="protein sequence ID" value="MRX48125.1"/>
    <property type="molecule type" value="Genomic_DNA"/>
</dbReference>
<name>A0A7K0FRP3_9SPHI</name>
<proteinExistence type="predicted"/>
<dbReference type="AlphaFoldDB" id="A0A7K0FRP3"/>
<organism evidence="1 2">
    <name type="scientific">Pedobacter puniceum</name>
    <dbReference type="NCBI Taxonomy" id="2666136"/>
    <lineage>
        <taxon>Bacteria</taxon>
        <taxon>Pseudomonadati</taxon>
        <taxon>Bacteroidota</taxon>
        <taxon>Sphingobacteriia</taxon>
        <taxon>Sphingobacteriales</taxon>
        <taxon>Sphingobacteriaceae</taxon>
        <taxon>Pedobacter</taxon>
    </lineage>
</organism>
<keyword evidence="2" id="KW-1185">Reference proteome</keyword>
<evidence type="ECO:0000313" key="1">
    <source>
        <dbReference type="EMBL" id="MRX48125.1"/>
    </source>
</evidence>
<gene>
    <name evidence="1" type="ORF">GJJ64_13080</name>
</gene>
<comment type="caution">
    <text evidence="1">The sequence shown here is derived from an EMBL/GenBank/DDBJ whole genome shotgun (WGS) entry which is preliminary data.</text>
</comment>
<sequence>MRKHSIFLCFISWLLFNQEIFAQKIEIVNKENYPLSNHPITILKKDLKKLKSKKNYPILTDNDGNTIVSQTNANQNGKWNKLLFQVDLKAQASKTYSLSWQKQKPIDVIKTSIRMGERKTAKEPVKPVSSSVFRAKNLPKVSGFQPYQTDGPTWENDKVGYRHYLDGRHAKDLFGKLQQEISPENVGLTTKKEVVDNYHVMEKWGRDILPVGNSVGIGGIAFSTKNGFKRIGSIATDTLYPIKKTKFKILTEGAIYSQLQITHHQASINNKSFKIVEKPAIWAASYAYENQVNVSSKHKSDENLMIGLPKVATDVTFDEIRTKKWIAFYTYDKQSYNKEYLLGLAIIVPAQHYIKSGKIPDTEKLSNSYFAELSLKNTKEPISYFALGCWEYSNPQFKTKNGFESYLNSFLQGLNADVRINILD</sequence>
<dbReference type="Proteomes" id="UP000462931">
    <property type="component" value="Unassembled WGS sequence"/>
</dbReference>
<reference evidence="1 2" key="1">
    <citation type="submission" date="2019-11" db="EMBL/GenBank/DDBJ databases">
        <authorList>
            <person name="Cheng Q."/>
            <person name="Yang Z."/>
        </authorList>
    </citation>
    <scope>NUCLEOTIDE SEQUENCE [LARGE SCALE GENOMIC DNA]</scope>
    <source>
        <strain evidence="1 2">HX-22-1</strain>
    </source>
</reference>